<name>A0A226X4G7_CABSO</name>
<dbReference type="EMBL" id="MTHB01000090">
    <property type="protein sequence ID" value="OXC77887.1"/>
    <property type="molecule type" value="Genomic_DNA"/>
</dbReference>
<dbReference type="AlphaFoldDB" id="A0A226X4G7"/>
<accession>A0A226X4G7</accession>
<comment type="caution">
    <text evidence="1">The sequence shown here is derived from an EMBL/GenBank/DDBJ whole genome shotgun (WGS) entry which is preliminary data.</text>
</comment>
<sequence>MAYFFRCTSRTWLLLSTRKPEPITHNGFRCKAPEPVI</sequence>
<proteinExistence type="predicted"/>
<reference evidence="2" key="1">
    <citation type="submission" date="2017-01" db="EMBL/GenBank/DDBJ databases">
        <title>Genome Analysis of Deinococcus marmoris KOPRI26562.</title>
        <authorList>
            <person name="Kim J.H."/>
            <person name="Oh H.-M."/>
        </authorList>
    </citation>
    <scope>NUCLEOTIDE SEQUENCE [LARGE SCALE GENOMIC DNA]</scope>
    <source>
        <strain evidence="2">PAMC 26633</strain>
    </source>
</reference>
<dbReference type="Proteomes" id="UP000214720">
    <property type="component" value="Unassembled WGS sequence"/>
</dbReference>
<evidence type="ECO:0000313" key="1">
    <source>
        <dbReference type="EMBL" id="OXC77887.1"/>
    </source>
</evidence>
<evidence type="ECO:0000313" key="2">
    <source>
        <dbReference type="Proteomes" id="UP000214720"/>
    </source>
</evidence>
<gene>
    <name evidence="1" type="ORF">BSU04_14470</name>
</gene>
<protein>
    <submittedName>
        <fullName evidence="1">Uncharacterized protein</fullName>
    </submittedName>
</protein>
<organism evidence="1 2">
    <name type="scientific">Caballeronia sordidicola</name>
    <name type="common">Burkholderia sordidicola</name>
    <dbReference type="NCBI Taxonomy" id="196367"/>
    <lineage>
        <taxon>Bacteria</taxon>
        <taxon>Pseudomonadati</taxon>
        <taxon>Pseudomonadota</taxon>
        <taxon>Betaproteobacteria</taxon>
        <taxon>Burkholderiales</taxon>
        <taxon>Burkholderiaceae</taxon>
        <taxon>Caballeronia</taxon>
    </lineage>
</organism>